<dbReference type="Gene3D" id="3.40.50.10140">
    <property type="entry name" value="Toll/interleukin-1 receptor homology (TIR) domain"/>
    <property type="match status" value="1"/>
</dbReference>
<protein>
    <recommendedName>
        <fullName evidence="2">TIR domain-containing protein</fullName>
    </recommendedName>
</protein>
<dbReference type="InterPro" id="IPR025886">
    <property type="entry name" value="PP2-like"/>
</dbReference>
<dbReference type="PANTHER" id="PTHR48478">
    <property type="entry name" value="LECTIN-LIKE"/>
    <property type="match status" value="1"/>
</dbReference>
<dbReference type="eggNOG" id="KOG0017">
    <property type="taxonomic scope" value="Eukaryota"/>
</dbReference>
<feature type="domain" description="TIR" evidence="2">
    <location>
        <begin position="58"/>
        <end position="225"/>
    </location>
</feature>
<dbReference type="KEGG" id="crb:17876003"/>
<dbReference type="STRING" id="81985.R0EVX6"/>
<reference evidence="4" key="1">
    <citation type="journal article" date="2013" name="Nat. Genet.">
        <title>The Capsella rubella genome and the genomic consequences of rapid mating system evolution.</title>
        <authorList>
            <person name="Slotte T."/>
            <person name="Hazzouri K.M."/>
            <person name="Agren J.A."/>
            <person name="Koenig D."/>
            <person name="Maumus F."/>
            <person name="Guo Y.L."/>
            <person name="Steige K."/>
            <person name="Platts A.E."/>
            <person name="Escobar J.S."/>
            <person name="Newman L.K."/>
            <person name="Wang W."/>
            <person name="Mandakova T."/>
            <person name="Vello E."/>
            <person name="Smith L.M."/>
            <person name="Henz S.R."/>
            <person name="Steffen J."/>
            <person name="Takuno S."/>
            <person name="Brandvain Y."/>
            <person name="Coop G."/>
            <person name="Andolfatto P."/>
            <person name="Hu T.T."/>
            <person name="Blanchette M."/>
            <person name="Clark R.M."/>
            <person name="Quesneville H."/>
            <person name="Nordborg M."/>
            <person name="Gaut B.S."/>
            <person name="Lysak M.A."/>
            <person name="Jenkins J."/>
            <person name="Grimwood J."/>
            <person name="Chapman J."/>
            <person name="Prochnik S."/>
            <person name="Shu S."/>
            <person name="Rokhsar D."/>
            <person name="Schmutz J."/>
            <person name="Weigel D."/>
            <person name="Wright S.I."/>
        </authorList>
    </citation>
    <scope>NUCLEOTIDE SEQUENCE [LARGE SCALE GENOMIC DNA]</scope>
    <source>
        <strain evidence="4">cv. Monte Gargano</strain>
    </source>
</reference>
<dbReference type="PANTHER" id="PTHR48478:SF1">
    <property type="entry name" value="LECTIN-LIKE"/>
    <property type="match status" value="1"/>
</dbReference>
<dbReference type="Pfam" id="PF01582">
    <property type="entry name" value="TIR"/>
    <property type="match status" value="1"/>
</dbReference>
<dbReference type="OrthoDB" id="533833at2759"/>
<dbReference type="InterPro" id="IPR035897">
    <property type="entry name" value="Toll_tir_struct_dom_sf"/>
</dbReference>
<dbReference type="GO" id="GO:0030246">
    <property type="term" value="F:carbohydrate binding"/>
    <property type="evidence" value="ECO:0007669"/>
    <property type="project" value="InterPro"/>
</dbReference>
<dbReference type="GO" id="GO:0007165">
    <property type="term" value="P:signal transduction"/>
    <property type="evidence" value="ECO:0007669"/>
    <property type="project" value="InterPro"/>
</dbReference>
<evidence type="ECO:0000313" key="3">
    <source>
        <dbReference type="EMBL" id="EOA13327.1"/>
    </source>
</evidence>
<dbReference type="Proteomes" id="UP000029121">
    <property type="component" value="Unassembled WGS sequence"/>
</dbReference>
<evidence type="ECO:0000259" key="2">
    <source>
        <dbReference type="PROSITE" id="PS50104"/>
    </source>
</evidence>
<dbReference type="PROSITE" id="PS50104">
    <property type="entry name" value="TIR"/>
    <property type="match status" value="1"/>
</dbReference>
<dbReference type="SUPFAM" id="SSF52200">
    <property type="entry name" value="Toll/Interleukin receptor TIR domain"/>
    <property type="match status" value="1"/>
</dbReference>
<dbReference type="EMBL" id="KB870812">
    <property type="protein sequence ID" value="EOA13327.1"/>
    <property type="molecule type" value="Genomic_DNA"/>
</dbReference>
<name>R0EVX6_9BRAS</name>
<evidence type="ECO:0000256" key="1">
    <source>
        <dbReference type="ARBA" id="ARBA00023027"/>
    </source>
</evidence>
<accession>R0EVX6</accession>
<sequence>MISSIYICHKGRTSIINAYKIQKRIYQTPFVSKKKISNRMAGASSNWSSSSSISFIPTGPQVFINFRGKDLRKGFISFLVPALQEKNINVFIDEHEKRGKYLISLFDRIGESKVALVIFSEGYTESKWCLNELVEIRECMDQEKLIVIPIFYKLEPEVVKRLKGNFGDKFRDLEYIYQDQPERAQQWKEAIVSVCQNFALTLPENSDKSDKDFVRLIVKEVRKVLRIPNTSKGRKGKIRENDVEGFPVPASKLTITMRETPSEEAVEVSLLNEFYWPDNMSGNSPNRKQLPEQSYEFKFWVLNRPQGNVFMIDARELSIAWSDNSNHWIWLTLPNQNPNESDGEVAYLRNVCWLDIAGKFDTRYLSPNTRYEVVFVVMLEDTTFECETPVKLKLDLPSNRENPQEWSMDMVDHITDEWIDIPVGEFTTSKKNVGEISFAMYEHESLLWKSGLYVKCVAIRPKH</sequence>
<gene>
    <name evidence="3" type="ORF">CARUB_v10026361mg</name>
</gene>
<evidence type="ECO:0000313" key="4">
    <source>
        <dbReference type="Proteomes" id="UP000029121"/>
    </source>
</evidence>
<dbReference type="Pfam" id="PF14299">
    <property type="entry name" value="PP2"/>
    <property type="match status" value="1"/>
</dbReference>
<dbReference type="SMART" id="SM00255">
    <property type="entry name" value="TIR"/>
    <property type="match status" value="1"/>
</dbReference>
<keyword evidence="1" id="KW-0520">NAD</keyword>
<proteinExistence type="predicted"/>
<dbReference type="AlphaFoldDB" id="R0EVX6"/>
<dbReference type="FunFam" id="3.40.50.10140:FF:000007">
    <property type="entry name" value="Disease resistance protein (TIR-NBS-LRR class)"/>
    <property type="match status" value="1"/>
</dbReference>
<keyword evidence="4" id="KW-1185">Reference proteome</keyword>
<dbReference type="InterPro" id="IPR052147">
    <property type="entry name" value="PP2-like/Lectin"/>
</dbReference>
<dbReference type="InterPro" id="IPR000157">
    <property type="entry name" value="TIR_dom"/>
</dbReference>
<organism evidence="3 4">
    <name type="scientific">Capsella rubella</name>
    <dbReference type="NCBI Taxonomy" id="81985"/>
    <lineage>
        <taxon>Eukaryota</taxon>
        <taxon>Viridiplantae</taxon>
        <taxon>Streptophyta</taxon>
        <taxon>Embryophyta</taxon>
        <taxon>Tracheophyta</taxon>
        <taxon>Spermatophyta</taxon>
        <taxon>Magnoliopsida</taxon>
        <taxon>eudicotyledons</taxon>
        <taxon>Gunneridae</taxon>
        <taxon>Pentapetalae</taxon>
        <taxon>rosids</taxon>
        <taxon>malvids</taxon>
        <taxon>Brassicales</taxon>
        <taxon>Brassicaceae</taxon>
        <taxon>Camelineae</taxon>
        <taxon>Capsella</taxon>
    </lineage>
</organism>